<organism evidence="2 3">
    <name type="scientific">Knipowitschia caucasica</name>
    <name type="common">Caucasian dwarf goby</name>
    <name type="synonym">Pomatoschistus caucasicus</name>
    <dbReference type="NCBI Taxonomy" id="637954"/>
    <lineage>
        <taxon>Eukaryota</taxon>
        <taxon>Metazoa</taxon>
        <taxon>Chordata</taxon>
        <taxon>Craniata</taxon>
        <taxon>Vertebrata</taxon>
        <taxon>Euteleostomi</taxon>
        <taxon>Actinopterygii</taxon>
        <taxon>Neopterygii</taxon>
        <taxon>Teleostei</taxon>
        <taxon>Neoteleostei</taxon>
        <taxon>Acanthomorphata</taxon>
        <taxon>Gobiaria</taxon>
        <taxon>Gobiiformes</taxon>
        <taxon>Gobioidei</taxon>
        <taxon>Gobiidae</taxon>
        <taxon>Gobiinae</taxon>
        <taxon>Knipowitschia</taxon>
    </lineage>
</organism>
<accession>A0AAV2LE34</accession>
<name>A0AAV2LE34_KNICA</name>
<dbReference type="AlphaFoldDB" id="A0AAV2LE34"/>
<feature type="region of interest" description="Disordered" evidence="1">
    <location>
        <begin position="130"/>
        <end position="185"/>
    </location>
</feature>
<feature type="region of interest" description="Disordered" evidence="1">
    <location>
        <begin position="1"/>
        <end position="21"/>
    </location>
</feature>
<feature type="compositionally biased region" description="Polar residues" evidence="1">
    <location>
        <begin position="151"/>
        <end position="171"/>
    </location>
</feature>
<dbReference type="EMBL" id="OZ035844">
    <property type="protein sequence ID" value="CAL1598713.1"/>
    <property type="molecule type" value="Genomic_DNA"/>
</dbReference>
<evidence type="ECO:0000313" key="2">
    <source>
        <dbReference type="EMBL" id="CAL1598713.1"/>
    </source>
</evidence>
<evidence type="ECO:0000256" key="1">
    <source>
        <dbReference type="SAM" id="MobiDB-lite"/>
    </source>
</evidence>
<sequence length="310" mass="32514">MTIKAARHVPLPPPEGTAVSGHVTDCTKSIALSSSPGSISKDLPETGLFQGLSVDPQNLDLSVEPQDLSLDHTCPHGFSVEPQDQGLPVGPQDQDLSEGPQSRSEQSLSVIASGSAINLYNFTVEPAAGAKSKARHSQEPDRGPQFPAEPWSTNLSQNQALQLGSQATHIPSQDGAGEHINSHLDATGASGASCLSQHHEGSVGAELEVQFLQEEVENAPKSSDRNTGLNSQIPVATHPEISPDQAQNHDFSLGSKRTDALLSHGGPASLRQMCTQKQAPLPGCESADSASSTGTWIPTGQSYSNPTPHR</sequence>
<reference evidence="2 3" key="1">
    <citation type="submission" date="2024-04" db="EMBL/GenBank/DDBJ databases">
        <authorList>
            <person name="Waldvogel A.-M."/>
            <person name="Schoenle A."/>
        </authorList>
    </citation>
    <scope>NUCLEOTIDE SEQUENCE [LARGE SCALE GENOMIC DNA]</scope>
</reference>
<protein>
    <submittedName>
        <fullName evidence="2">Uncharacterized protein</fullName>
    </submittedName>
</protein>
<gene>
    <name evidence="2" type="ORF">KC01_LOCUS27076</name>
</gene>
<dbReference type="Proteomes" id="UP001497482">
    <property type="component" value="Chromosome 22"/>
</dbReference>
<feature type="compositionally biased region" description="Polar residues" evidence="1">
    <location>
        <begin position="288"/>
        <end position="310"/>
    </location>
</feature>
<feature type="compositionally biased region" description="Polar residues" evidence="1">
    <location>
        <begin position="225"/>
        <end position="234"/>
    </location>
</feature>
<keyword evidence="3" id="KW-1185">Reference proteome</keyword>
<evidence type="ECO:0000313" key="3">
    <source>
        <dbReference type="Proteomes" id="UP001497482"/>
    </source>
</evidence>
<proteinExistence type="predicted"/>
<feature type="region of interest" description="Disordered" evidence="1">
    <location>
        <begin position="66"/>
        <end position="107"/>
    </location>
</feature>
<feature type="region of interest" description="Disordered" evidence="1">
    <location>
        <begin position="217"/>
        <end position="310"/>
    </location>
</feature>